<accession>A0A8J9W5J2</accession>
<dbReference type="AlphaFoldDB" id="A0A8J9W5J2"/>
<evidence type="ECO:0000313" key="2">
    <source>
        <dbReference type="EMBL" id="CAH1233788.1"/>
    </source>
</evidence>
<name>A0A8J9W5J2_BRALA</name>
<evidence type="ECO:0000313" key="3">
    <source>
        <dbReference type="Proteomes" id="UP000838412"/>
    </source>
</evidence>
<feature type="transmembrane region" description="Helical" evidence="1">
    <location>
        <begin position="14"/>
        <end position="38"/>
    </location>
</feature>
<organism evidence="2 3">
    <name type="scientific">Branchiostoma lanceolatum</name>
    <name type="common">Common lancelet</name>
    <name type="synonym">Amphioxus lanceolatum</name>
    <dbReference type="NCBI Taxonomy" id="7740"/>
    <lineage>
        <taxon>Eukaryota</taxon>
        <taxon>Metazoa</taxon>
        <taxon>Chordata</taxon>
        <taxon>Cephalochordata</taxon>
        <taxon>Leptocardii</taxon>
        <taxon>Amphioxiformes</taxon>
        <taxon>Branchiostomatidae</taxon>
        <taxon>Branchiostoma</taxon>
    </lineage>
</organism>
<dbReference type="EMBL" id="OV696686">
    <property type="protein sequence ID" value="CAH1233788.1"/>
    <property type="molecule type" value="Genomic_DNA"/>
</dbReference>
<evidence type="ECO:0000256" key="1">
    <source>
        <dbReference type="SAM" id="Phobius"/>
    </source>
</evidence>
<reference evidence="2" key="1">
    <citation type="submission" date="2022-01" db="EMBL/GenBank/DDBJ databases">
        <authorList>
            <person name="Braso-Vives M."/>
        </authorList>
    </citation>
    <scope>NUCLEOTIDE SEQUENCE</scope>
</reference>
<keyword evidence="1" id="KW-1133">Transmembrane helix</keyword>
<keyword evidence="3" id="KW-1185">Reference proteome</keyword>
<keyword evidence="1" id="KW-0812">Transmembrane</keyword>
<keyword evidence="1" id="KW-0472">Membrane</keyword>
<sequence length="75" mass="8142">MPWVVGMWVYRNGWAVYLGCLAGLAITSGSTTGLPQLLNGPARHKRSGQLDCRRESGQGWALRRGTPVSCLSSPR</sequence>
<dbReference type="Proteomes" id="UP000838412">
    <property type="component" value="Chromosome 1"/>
</dbReference>
<gene>
    <name evidence="2" type="primary">Hypp828</name>
    <name evidence="2" type="ORF">BLAG_LOCUS2434</name>
</gene>
<protein>
    <submittedName>
        <fullName evidence="2">Hypp828 protein</fullName>
    </submittedName>
</protein>
<proteinExistence type="predicted"/>